<sequence length="55" mass="6298">MLELRGEPCLGLEEFAPVKQEIVCSRSFGQRISTYEEMRQAICSYASRAAEETPW</sequence>
<dbReference type="InterPro" id="IPR017961">
    <property type="entry name" value="DNA_pol_Y-fam_little_finger"/>
</dbReference>
<dbReference type="GO" id="GO:0003887">
    <property type="term" value="F:DNA-directed DNA polymerase activity"/>
    <property type="evidence" value="ECO:0007669"/>
    <property type="project" value="UniProtKB-KW"/>
</dbReference>
<reference evidence="2" key="1">
    <citation type="submission" date="2019-04" db="EMBL/GenBank/DDBJ databases">
        <authorList>
            <consortium name="Pathogen Informatics"/>
        </authorList>
    </citation>
    <scope>NUCLEOTIDE SEQUENCE</scope>
    <source>
        <strain evidence="2">NCTC9183</strain>
    </source>
</reference>
<gene>
    <name evidence="2" type="primary">umuC_11</name>
    <name evidence="2" type="ORF">NCTC9183_03347</name>
</gene>
<dbReference type="AlphaFoldDB" id="A0A4P0Y5Y7"/>
<protein>
    <submittedName>
        <fullName evidence="2">DNA-directed DNA polymerase</fullName>
        <ecNumber evidence="2">2.7.7.7</ecNumber>
    </submittedName>
</protein>
<evidence type="ECO:0000259" key="1">
    <source>
        <dbReference type="Pfam" id="PF11799"/>
    </source>
</evidence>
<evidence type="ECO:0000313" key="2">
    <source>
        <dbReference type="EMBL" id="VTM55076.1"/>
    </source>
</evidence>
<dbReference type="GO" id="GO:0006281">
    <property type="term" value="P:DNA repair"/>
    <property type="evidence" value="ECO:0007669"/>
    <property type="project" value="InterPro"/>
</dbReference>
<dbReference type="GO" id="GO:0003684">
    <property type="term" value="F:damaged DNA binding"/>
    <property type="evidence" value="ECO:0007669"/>
    <property type="project" value="InterPro"/>
</dbReference>
<feature type="domain" description="DNA polymerase Y-family little finger" evidence="1">
    <location>
        <begin position="20"/>
        <end position="51"/>
    </location>
</feature>
<keyword evidence="2" id="KW-0808">Transferase</keyword>
<keyword evidence="2" id="KW-0548">Nucleotidyltransferase</keyword>
<dbReference type="EMBL" id="CABDVL010000003">
    <property type="protein sequence ID" value="VTM55076.1"/>
    <property type="molecule type" value="Genomic_DNA"/>
</dbReference>
<dbReference type="EC" id="2.7.7.7" evidence="2"/>
<keyword evidence="2" id="KW-0239">DNA-directed DNA polymerase</keyword>
<proteinExistence type="predicted"/>
<name>A0A4P0Y5Y7_KLEPN</name>
<dbReference type="Pfam" id="PF11799">
    <property type="entry name" value="IMS_C"/>
    <property type="match status" value="1"/>
</dbReference>
<organism evidence="2">
    <name type="scientific">Klebsiella pneumoniae</name>
    <dbReference type="NCBI Taxonomy" id="573"/>
    <lineage>
        <taxon>Bacteria</taxon>
        <taxon>Pseudomonadati</taxon>
        <taxon>Pseudomonadota</taxon>
        <taxon>Gammaproteobacteria</taxon>
        <taxon>Enterobacterales</taxon>
        <taxon>Enterobacteriaceae</taxon>
        <taxon>Klebsiella/Raoultella group</taxon>
        <taxon>Klebsiella</taxon>
        <taxon>Klebsiella pneumoniae complex</taxon>
    </lineage>
</organism>
<dbReference type="Proteomes" id="UP000507695">
    <property type="component" value="Unassembled WGS sequence"/>
</dbReference>
<accession>A0A4P0Y5Y7</accession>